<feature type="signal peptide" evidence="2">
    <location>
        <begin position="1"/>
        <end position="24"/>
    </location>
</feature>
<evidence type="ECO:0000313" key="5">
    <source>
        <dbReference type="WBParaSite" id="TREG1_31620.1"/>
    </source>
</evidence>
<feature type="transmembrane region" description="Helical" evidence="1">
    <location>
        <begin position="526"/>
        <end position="544"/>
    </location>
</feature>
<dbReference type="WBParaSite" id="TREG1_31620.1">
    <property type="protein sequence ID" value="TREG1_31620.1"/>
    <property type="gene ID" value="TREG1_31620"/>
</dbReference>
<accession>A0AA85JL10</accession>
<evidence type="ECO:0000313" key="4">
    <source>
        <dbReference type="Proteomes" id="UP000050795"/>
    </source>
</evidence>
<feature type="transmembrane region" description="Helical" evidence="1">
    <location>
        <begin position="564"/>
        <end position="585"/>
    </location>
</feature>
<dbReference type="Pfam" id="PF01757">
    <property type="entry name" value="Acyl_transf_3"/>
    <property type="match status" value="1"/>
</dbReference>
<keyword evidence="1" id="KW-0472">Membrane</keyword>
<feature type="transmembrane region" description="Helical" evidence="1">
    <location>
        <begin position="436"/>
        <end position="458"/>
    </location>
</feature>
<reference evidence="5" key="2">
    <citation type="submission" date="2023-11" db="UniProtKB">
        <authorList>
            <consortium name="WormBaseParasite"/>
        </authorList>
    </citation>
    <scope>IDENTIFICATION</scope>
</reference>
<feature type="transmembrane region" description="Helical" evidence="1">
    <location>
        <begin position="348"/>
        <end position="367"/>
    </location>
</feature>
<keyword evidence="2" id="KW-0732">Signal</keyword>
<feature type="transmembrane region" description="Helical" evidence="1">
    <location>
        <begin position="597"/>
        <end position="622"/>
    </location>
</feature>
<keyword evidence="1" id="KW-1133">Transmembrane helix</keyword>
<proteinExistence type="predicted"/>
<feature type="transmembrane region" description="Helical" evidence="1">
    <location>
        <begin position="204"/>
        <end position="232"/>
    </location>
</feature>
<dbReference type="PANTHER" id="PTHR11161">
    <property type="entry name" value="O-ACYLTRANSFERASE"/>
    <property type="match status" value="1"/>
</dbReference>
<reference evidence="4" key="1">
    <citation type="submission" date="2022-06" db="EMBL/GenBank/DDBJ databases">
        <authorList>
            <person name="Berger JAMES D."/>
            <person name="Berger JAMES D."/>
        </authorList>
    </citation>
    <scope>NUCLEOTIDE SEQUENCE [LARGE SCALE GENOMIC DNA]</scope>
</reference>
<dbReference type="Pfam" id="PF20146">
    <property type="entry name" value="NRF"/>
    <property type="match status" value="1"/>
</dbReference>
<dbReference type="InterPro" id="IPR052728">
    <property type="entry name" value="O2_lipid_transport_reg"/>
</dbReference>
<dbReference type="InterPro" id="IPR006621">
    <property type="entry name" value="Nose-resist-to-fluoxetine_N"/>
</dbReference>
<feature type="domain" description="Nose resistant-to-fluoxetine protein N-terminal" evidence="3">
    <location>
        <begin position="70"/>
        <end position="195"/>
    </location>
</feature>
<protein>
    <recommendedName>
        <fullName evidence="3">Nose resistant-to-fluoxetine protein N-terminal domain-containing protein</fullName>
    </recommendedName>
</protein>
<feature type="transmembrane region" description="Helical" evidence="1">
    <location>
        <begin position="681"/>
        <end position="704"/>
    </location>
</feature>
<dbReference type="Proteomes" id="UP000050795">
    <property type="component" value="Unassembled WGS sequence"/>
</dbReference>
<name>A0AA85JL10_TRIRE</name>
<dbReference type="SMART" id="SM00703">
    <property type="entry name" value="NRF"/>
    <property type="match status" value="1"/>
</dbReference>
<dbReference type="InterPro" id="IPR002656">
    <property type="entry name" value="Acyl_transf_3_dom"/>
</dbReference>
<feature type="transmembrane region" description="Helical" evidence="1">
    <location>
        <begin position="710"/>
        <end position="731"/>
    </location>
</feature>
<sequence>MMGKTQQSWLLWSILSLFYYQCNAKDHITALVKNQYFHNTFDKKYDDFVNSLNHLIANNVYNNLTLPAKESTCSKDLRHLINGIFQRKIWALQWLDASVHPPPGITGGAMHWMGSYDVCLECKGYNSSGEEQFRGSYCTMVFFLNISVPVVPELSATVGLCMPNSCSSEEVRNIVNATSYLFFAEMLQNESFCHRPVSEVNKDAWYYIAVSICSILVIFVIAGTITDLCFYIKWFREKQSIREYTRLNHTHETNLNENSNVNEEYSQHFSESDSRIVYHENQSRSGEKDSESFMAYRKYMLQTYPQFNILCAFSLPVNSVKLCAKRIQESTEMFDERRKKISLEFLDGIRVISMIWIITGHILLHGYKLTNNLKSLAEAFQHVWIFGIYFNAHLAPDTYFFISGLLMCYMCLQRLKNVVGVKKRIKFWSMMALHRFVRLTPAYLLVIIIFTGLLIHVYDGPFFPQDLNTTVMANCRKNWYILYLNNLINSESMCLNWSWYIANDIQFTIILAPIFITLIMWRRLAGIILALSIIISSSVITYCVAYDNSYGIMQIAKQEIYIRPYARCGTYTIGLLTGWLLYDYPRLRIRKVLKHQILIGACSLLLIACLCILPIFGSYGVLSGLLPDMPRRTAAFYLASERVSFGLGLAILVYLCAIGWANPIYKCFAWSAFRVPARLTYCAYLIHPVIVTIFIDGTQSPFIIDQLKTVQLTASITVFSYFFAYIISMMVEYPSVAIENYLRG</sequence>
<evidence type="ECO:0000256" key="2">
    <source>
        <dbReference type="SAM" id="SignalP"/>
    </source>
</evidence>
<feature type="chain" id="PRO_5041681000" description="Nose resistant-to-fluoxetine protein N-terminal domain-containing protein" evidence="2">
    <location>
        <begin position="25"/>
        <end position="744"/>
    </location>
</feature>
<organism evidence="4 5">
    <name type="scientific">Trichobilharzia regenti</name>
    <name type="common">Nasal bird schistosome</name>
    <dbReference type="NCBI Taxonomy" id="157069"/>
    <lineage>
        <taxon>Eukaryota</taxon>
        <taxon>Metazoa</taxon>
        <taxon>Spiralia</taxon>
        <taxon>Lophotrochozoa</taxon>
        <taxon>Platyhelminthes</taxon>
        <taxon>Trematoda</taxon>
        <taxon>Digenea</taxon>
        <taxon>Strigeidida</taxon>
        <taxon>Schistosomatoidea</taxon>
        <taxon>Schistosomatidae</taxon>
        <taxon>Trichobilharzia</taxon>
    </lineage>
</organism>
<dbReference type="GO" id="GO:0016747">
    <property type="term" value="F:acyltransferase activity, transferring groups other than amino-acyl groups"/>
    <property type="evidence" value="ECO:0007669"/>
    <property type="project" value="InterPro"/>
</dbReference>
<dbReference type="PANTHER" id="PTHR11161:SF12">
    <property type="entry name" value="ACYLTRANSFERASE 3 DOMAIN-CONTAINING PROTEIN-RELATED"/>
    <property type="match status" value="1"/>
</dbReference>
<dbReference type="AlphaFoldDB" id="A0AA85JL10"/>
<evidence type="ECO:0000256" key="1">
    <source>
        <dbReference type="SAM" id="Phobius"/>
    </source>
</evidence>
<keyword evidence="4" id="KW-1185">Reference proteome</keyword>
<evidence type="ECO:0000259" key="3">
    <source>
        <dbReference type="SMART" id="SM00703"/>
    </source>
</evidence>
<feature type="transmembrane region" description="Helical" evidence="1">
    <location>
        <begin position="642"/>
        <end position="661"/>
    </location>
</feature>
<keyword evidence="1" id="KW-0812">Transmembrane</keyword>
<feature type="transmembrane region" description="Helical" evidence="1">
    <location>
        <begin position="497"/>
        <end position="519"/>
    </location>
</feature>